<feature type="transmembrane region" description="Helical" evidence="1">
    <location>
        <begin position="252"/>
        <end position="271"/>
    </location>
</feature>
<evidence type="ECO:0000313" key="3">
    <source>
        <dbReference type="Proteomes" id="UP000608420"/>
    </source>
</evidence>
<accession>A0ABQ1W4W3</accession>
<evidence type="ECO:0000256" key="1">
    <source>
        <dbReference type="SAM" id="Phobius"/>
    </source>
</evidence>
<name>A0ABQ1W4W3_9BACL</name>
<dbReference type="Proteomes" id="UP000608420">
    <property type="component" value="Unassembled WGS sequence"/>
</dbReference>
<feature type="transmembrane region" description="Helical" evidence="1">
    <location>
        <begin position="56"/>
        <end position="76"/>
    </location>
</feature>
<dbReference type="EMBL" id="BMIW01000031">
    <property type="protein sequence ID" value="GGG11568.1"/>
    <property type="molecule type" value="Genomic_DNA"/>
</dbReference>
<protein>
    <submittedName>
        <fullName evidence="2">Uncharacterized protein</fullName>
    </submittedName>
</protein>
<dbReference type="RefSeq" id="WP_120464347.1">
    <property type="nucleotide sequence ID" value="NZ_BMIW01000031.1"/>
</dbReference>
<proteinExistence type="predicted"/>
<keyword evidence="1" id="KW-0472">Membrane</keyword>
<feature type="transmembrane region" description="Helical" evidence="1">
    <location>
        <begin position="192"/>
        <end position="210"/>
    </location>
</feature>
<sequence>MKQILTFVIIIIACILSIFITFYNYTPKKISKTSIKISLKRNLIISVRYFWSNRSGIAKIAFIVFLMLPLIGTFLLVQNHLIWWLSIITSVFFTTFIMYSAIIYYNFWEKLIDYYFSFTQTKSRDIPLLSLMLPLLPIGYQLTGIIHITTPYSFILLICMYINHITIFKYMFYTINVPGFIPKSINGNYKVALMWLINLLVTLYAEIILINELIPNSYIDSSAVQLLLIALNLFIANDTGRASSIWGEFQNLLIAISGVYFLVVFLASLLTTNNNKKSVRRVSIRRPNTK</sequence>
<organism evidence="2 3">
    <name type="scientific">Paenibacillus aceti</name>
    <dbReference type="NCBI Taxonomy" id="1820010"/>
    <lineage>
        <taxon>Bacteria</taxon>
        <taxon>Bacillati</taxon>
        <taxon>Bacillota</taxon>
        <taxon>Bacilli</taxon>
        <taxon>Bacillales</taxon>
        <taxon>Paenibacillaceae</taxon>
        <taxon>Paenibacillus</taxon>
    </lineage>
</organism>
<feature type="transmembrane region" description="Helical" evidence="1">
    <location>
        <begin position="128"/>
        <end position="148"/>
    </location>
</feature>
<keyword evidence="1" id="KW-1133">Transmembrane helix</keyword>
<evidence type="ECO:0000313" key="2">
    <source>
        <dbReference type="EMBL" id="GGG11568.1"/>
    </source>
</evidence>
<keyword evidence="3" id="KW-1185">Reference proteome</keyword>
<comment type="caution">
    <text evidence="2">The sequence shown here is derived from an EMBL/GenBank/DDBJ whole genome shotgun (WGS) entry which is preliminary data.</text>
</comment>
<reference evidence="3" key="1">
    <citation type="journal article" date="2019" name="Int. J. Syst. Evol. Microbiol.">
        <title>The Global Catalogue of Microorganisms (GCM) 10K type strain sequencing project: providing services to taxonomists for standard genome sequencing and annotation.</title>
        <authorList>
            <consortium name="The Broad Institute Genomics Platform"/>
            <consortium name="The Broad Institute Genome Sequencing Center for Infectious Disease"/>
            <person name="Wu L."/>
            <person name="Ma J."/>
        </authorList>
    </citation>
    <scope>NUCLEOTIDE SEQUENCE [LARGE SCALE GENOMIC DNA]</scope>
    <source>
        <strain evidence="3">CGMCC 1.15420</strain>
    </source>
</reference>
<gene>
    <name evidence="2" type="ORF">GCM10010913_36760</name>
</gene>
<feature type="transmembrane region" description="Helical" evidence="1">
    <location>
        <begin position="154"/>
        <end position="172"/>
    </location>
</feature>
<feature type="transmembrane region" description="Helical" evidence="1">
    <location>
        <begin position="82"/>
        <end position="107"/>
    </location>
</feature>
<feature type="transmembrane region" description="Helical" evidence="1">
    <location>
        <begin position="6"/>
        <end position="26"/>
    </location>
</feature>
<keyword evidence="1" id="KW-0812">Transmembrane</keyword>